<feature type="non-terminal residue" evidence="2">
    <location>
        <position position="1"/>
    </location>
</feature>
<evidence type="ECO:0000313" key="2">
    <source>
        <dbReference type="EMBL" id="KKK81846.1"/>
    </source>
</evidence>
<accession>A0A0F9BBL7</accession>
<evidence type="ECO:0000259" key="1">
    <source>
        <dbReference type="Pfam" id="PF03118"/>
    </source>
</evidence>
<organism evidence="2">
    <name type="scientific">marine sediment metagenome</name>
    <dbReference type="NCBI Taxonomy" id="412755"/>
    <lineage>
        <taxon>unclassified sequences</taxon>
        <taxon>metagenomes</taxon>
        <taxon>ecological metagenomes</taxon>
    </lineage>
</organism>
<comment type="caution">
    <text evidence="2">The sequence shown here is derived from an EMBL/GenBank/DDBJ whole genome shotgun (WGS) entry which is preliminary data.</text>
</comment>
<dbReference type="GO" id="GO:0003677">
    <property type="term" value="F:DNA binding"/>
    <property type="evidence" value="ECO:0007669"/>
    <property type="project" value="InterPro"/>
</dbReference>
<dbReference type="Gene3D" id="1.10.150.20">
    <property type="entry name" value="5' to 3' exonuclease, C-terminal subdomain"/>
    <property type="match status" value="1"/>
</dbReference>
<name>A0A0F9BBL7_9ZZZZ</name>
<dbReference type="GO" id="GO:0003899">
    <property type="term" value="F:DNA-directed RNA polymerase activity"/>
    <property type="evidence" value="ECO:0007669"/>
    <property type="project" value="InterPro"/>
</dbReference>
<reference evidence="2" key="1">
    <citation type="journal article" date="2015" name="Nature">
        <title>Complex archaea that bridge the gap between prokaryotes and eukaryotes.</title>
        <authorList>
            <person name="Spang A."/>
            <person name="Saw J.H."/>
            <person name="Jorgensen S.L."/>
            <person name="Zaremba-Niedzwiedzka K."/>
            <person name="Martijn J."/>
            <person name="Lind A.E."/>
            <person name="van Eijk R."/>
            <person name="Schleper C."/>
            <person name="Guy L."/>
            <person name="Ettema T.J."/>
        </authorList>
    </citation>
    <scope>NUCLEOTIDE SEQUENCE</scope>
</reference>
<sequence length="318" mass="36537">VLEEFTPNMVQTLEKRQISTLIHFIMYPNDKLADLLEVSEERIEEGIKRQINLVDISKIVAYPISTIKELSQKYQVLLKHIGIYSIAELLSLKTSKHKILHDEPAINDVLQDISIQQIQELVEESQLVMIQILGKQMTQRLQSKGITTLEDIVMISDEKRDDLASDEELWSKIKLIRDQLKLPADYIVSSRFRSAVQTCALNDIVTVLDFLAVSTEEIQNLGISENEISEIKKSLQLENLLPYFRIPIVTFQEFKSYVTSLQENNIETIGELVVMPESDMLRFRNFGKKSIILIFYSSSIRIIKSIFSGKISRSSRTT</sequence>
<protein>
    <recommendedName>
        <fullName evidence="1">RNA polymerase alpha subunit C-terminal domain-containing protein</fullName>
    </recommendedName>
</protein>
<feature type="domain" description="RNA polymerase alpha subunit C-terminal" evidence="1">
    <location>
        <begin position="260"/>
        <end position="291"/>
    </location>
</feature>
<dbReference type="EMBL" id="LAZR01052941">
    <property type="protein sequence ID" value="KKK81846.1"/>
    <property type="molecule type" value="Genomic_DNA"/>
</dbReference>
<dbReference type="Pfam" id="PF03118">
    <property type="entry name" value="RNA_pol_A_CTD"/>
    <property type="match status" value="1"/>
</dbReference>
<proteinExistence type="predicted"/>
<dbReference type="SUPFAM" id="SSF47789">
    <property type="entry name" value="C-terminal domain of RNA polymerase alpha subunit"/>
    <property type="match status" value="1"/>
</dbReference>
<dbReference type="GO" id="GO:0006351">
    <property type="term" value="P:DNA-templated transcription"/>
    <property type="evidence" value="ECO:0007669"/>
    <property type="project" value="InterPro"/>
</dbReference>
<gene>
    <name evidence="2" type="ORF">LCGC14_2809310</name>
</gene>
<dbReference type="InterPro" id="IPR011260">
    <property type="entry name" value="RNAP_asu_C"/>
</dbReference>
<dbReference type="AlphaFoldDB" id="A0A0F9BBL7"/>